<dbReference type="GO" id="GO:0004497">
    <property type="term" value="F:monooxygenase activity"/>
    <property type="evidence" value="ECO:0007669"/>
    <property type="project" value="UniProtKB-KW"/>
</dbReference>
<reference evidence="3 4" key="1">
    <citation type="submission" date="2023-12" db="EMBL/GenBank/DDBJ databases">
        <title>Blastococcus brunescens sp. nov., an actonobacterium isolated from sandstone collected in sahara desert.</title>
        <authorList>
            <person name="Gtari M."/>
            <person name="Ghodhbane F."/>
        </authorList>
    </citation>
    <scope>NUCLEOTIDE SEQUENCE [LARGE SCALE GENOMIC DNA]</scope>
    <source>
        <strain evidence="3 4">BMG 8361</strain>
    </source>
</reference>
<proteinExistence type="predicted"/>
<dbReference type="InterPro" id="IPR002938">
    <property type="entry name" value="FAD-bd"/>
</dbReference>
<keyword evidence="3" id="KW-0503">Monooxygenase</keyword>
<keyword evidence="4" id="KW-1185">Reference proteome</keyword>
<dbReference type="Gene3D" id="3.50.50.60">
    <property type="entry name" value="FAD/NAD(P)-binding domain"/>
    <property type="match status" value="1"/>
</dbReference>
<dbReference type="InterPro" id="IPR036188">
    <property type="entry name" value="FAD/NAD-bd_sf"/>
</dbReference>
<sequence>MAAEGARVRFDTECLGHVQDDEGATTSVRDRLSGAEYTIRSKYVIGADGARSQFATHRDLPFEGPGAGPPPAGGPNGVQGSSAASCQGGVGGSDDAMSERADPAATPARSWSWGRRARRR</sequence>
<dbReference type="Proteomes" id="UP001324287">
    <property type="component" value="Chromosome"/>
</dbReference>
<evidence type="ECO:0000256" key="1">
    <source>
        <dbReference type="SAM" id="MobiDB-lite"/>
    </source>
</evidence>
<evidence type="ECO:0000313" key="3">
    <source>
        <dbReference type="EMBL" id="WRL66864.1"/>
    </source>
</evidence>
<feature type="domain" description="FAD-binding" evidence="2">
    <location>
        <begin position="3"/>
        <end position="66"/>
    </location>
</feature>
<dbReference type="Pfam" id="PF01494">
    <property type="entry name" value="FAD_binding_3"/>
    <property type="match status" value="1"/>
</dbReference>
<dbReference type="RefSeq" id="WP_324278175.1">
    <property type="nucleotide sequence ID" value="NZ_CP141261.1"/>
</dbReference>
<evidence type="ECO:0000313" key="4">
    <source>
        <dbReference type="Proteomes" id="UP001324287"/>
    </source>
</evidence>
<dbReference type="EMBL" id="CP141261">
    <property type="protein sequence ID" value="WRL66864.1"/>
    <property type="molecule type" value="Genomic_DNA"/>
</dbReference>
<dbReference type="SUPFAM" id="SSF51905">
    <property type="entry name" value="FAD/NAD(P)-binding domain"/>
    <property type="match status" value="1"/>
</dbReference>
<name>A0ABZ1B7T5_9ACTN</name>
<feature type="region of interest" description="Disordered" evidence="1">
    <location>
        <begin position="54"/>
        <end position="120"/>
    </location>
</feature>
<gene>
    <name evidence="3" type="ORF">U6N30_05250</name>
</gene>
<evidence type="ECO:0000259" key="2">
    <source>
        <dbReference type="Pfam" id="PF01494"/>
    </source>
</evidence>
<accession>A0ABZ1B7T5</accession>
<organism evidence="3 4">
    <name type="scientific">Blastococcus brunescens</name>
    <dbReference type="NCBI Taxonomy" id="1564165"/>
    <lineage>
        <taxon>Bacteria</taxon>
        <taxon>Bacillati</taxon>
        <taxon>Actinomycetota</taxon>
        <taxon>Actinomycetes</taxon>
        <taxon>Geodermatophilales</taxon>
        <taxon>Geodermatophilaceae</taxon>
        <taxon>Blastococcus</taxon>
    </lineage>
</organism>
<keyword evidence="3" id="KW-0560">Oxidoreductase</keyword>
<protein>
    <submittedName>
        <fullName evidence="3">FAD-dependent monooxygenase</fullName>
    </submittedName>
</protein>